<dbReference type="EMBL" id="BKBW01000004">
    <property type="protein sequence ID" value="GEQ75314.1"/>
    <property type="molecule type" value="Genomic_DNA"/>
</dbReference>
<proteinExistence type="inferred from homology"/>
<sequence>MKLKAFTLVAAATLALASGAAHATWPNGPVTIVVPFAAGQTGDIVARMVSKELQVKFKQAFIVDNRPGSGGRIGTAFAARAKPDGQTLLLTSSGPYAIAPALYPRDTKYNPLTDFTGIAETASTPQVIAVSNASGITSFSDLVKQSKAKDMSYGSAGNGSLQHLTMELLKKEIKFPIVHVPYKGSSESKTAVISNTLEVTSDSLPPLVSSIKSNQLKAIAVVDEKRSSYIPDVPTLGELGFPKLSAVAFFGLVAPKGTPKDIVDALNREVIAMFKTPAFQEQMKTQALTPPVERTPEQFNAYLAGEVARWKKVVDDAKVTAE</sequence>
<reference evidence="3 4" key="1">
    <citation type="journal article" date="2019" name="Microbiol. Resour. Announc.">
        <title>Draft Genome Sequence of Comamonas testosteroni TA441, a Bacterium That Has a Cryptic Phenol Degradation Gene Cluster.</title>
        <authorList>
            <person name="Arai H."/>
            <person name="Ishii M."/>
        </authorList>
    </citation>
    <scope>NUCLEOTIDE SEQUENCE [LARGE SCALE GENOMIC DNA]</scope>
    <source>
        <strain evidence="3 4">TA441</strain>
    </source>
</reference>
<evidence type="ECO:0000313" key="3">
    <source>
        <dbReference type="EMBL" id="GEQ75314.1"/>
    </source>
</evidence>
<evidence type="ECO:0008006" key="5">
    <source>
        <dbReference type="Google" id="ProtNLM"/>
    </source>
</evidence>
<organism evidence="3 4">
    <name type="scientific">Comamonas testosteroni</name>
    <name type="common">Pseudomonas testosteroni</name>
    <dbReference type="NCBI Taxonomy" id="285"/>
    <lineage>
        <taxon>Bacteria</taxon>
        <taxon>Pseudomonadati</taxon>
        <taxon>Pseudomonadota</taxon>
        <taxon>Betaproteobacteria</taxon>
        <taxon>Burkholderiales</taxon>
        <taxon>Comamonadaceae</taxon>
        <taxon>Comamonas</taxon>
    </lineage>
</organism>
<name>A0A5A7MEK7_COMTE</name>
<dbReference type="Gene3D" id="3.40.190.150">
    <property type="entry name" value="Bordetella uptake gene, domain 1"/>
    <property type="match status" value="1"/>
</dbReference>
<comment type="caution">
    <text evidence="3">The sequence shown here is derived from an EMBL/GenBank/DDBJ whole genome shotgun (WGS) entry which is preliminary data.</text>
</comment>
<dbReference type="RefSeq" id="WP_149355550.1">
    <property type="nucleotide sequence ID" value="NZ_BKBW01000004.1"/>
</dbReference>
<gene>
    <name evidence="3" type="ORF">CTTA_2319</name>
</gene>
<accession>A0A5A7MEK7</accession>
<evidence type="ECO:0000256" key="1">
    <source>
        <dbReference type="ARBA" id="ARBA00006987"/>
    </source>
</evidence>
<protein>
    <recommendedName>
        <fullName evidence="5">Tripartite tricarboxylate transporter substrate binding protein</fullName>
    </recommendedName>
</protein>
<dbReference type="Pfam" id="PF03401">
    <property type="entry name" value="TctC"/>
    <property type="match status" value="1"/>
</dbReference>
<dbReference type="InterPro" id="IPR042100">
    <property type="entry name" value="Bug_dom1"/>
</dbReference>
<keyword evidence="2" id="KW-0732">Signal</keyword>
<comment type="similarity">
    <text evidence="1">Belongs to the UPF0065 (bug) family.</text>
</comment>
<evidence type="ECO:0000256" key="2">
    <source>
        <dbReference type="SAM" id="SignalP"/>
    </source>
</evidence>
<feature type="chain" id="PRO_5023073759" description="Tripartite tricarboxylate transporter substrate binding protein" evidence="2">
    <location>
        <begin position="24"/>
        <end position="322"/>
    </location>
</feature>
<dbReference type="PIRSF" id="PIRSF017082">
    <property type="entry name" value="YflP"/>
    <property type="match status" value="1"/>
</dbReference>
<dbReference type="Gene3D" id="3.40.190.10">
    <property type="entry name" value="Periplasmic binding protein-like II"/>
    <property type="match status" value="1"/>
</dbReference>
<dbReference type="Proteomes" id="UP000323105">
    <property type="component" value="Unassembled WGS sequence"/>
</dbReference>
<evidence type="ECO:0000313" key="4">
    <source>
        <dbReference type="Proteomes" id="UP000323105"/>
    </source>
</evidence>
<dbReference type="SUPFAM" id="SSF53850">
    <property type="entry name" value="Periplasmic binding protein-like II"/>
    <property type="match status" value="1"/>
</dbReference>
<dbReference type="PANTHER" id="PTHR42928">
    <property type="entry name" value="TRICARBOXYLATE-BINDING PROTEIN"/>
    <property type="match status" value="1"/>
</dbReference>
<dbReference type="AlphaFoldDB" id="A0A5A7MEK7"/>
<dbReference type="PANTHER" id="PTHR42928:SF5">
    <property type="entry name" value="BLR1237 PROTEIN"/>
    <property type="match status" value="1"/>
</dbReference>
<feature type="signal peptide" evidence="2">
    <location>
        <begin position="1"/>
        <end position="23"/>
    </location>
</feature>
<dbReference type="CDD" id="cd13578">
    <property type="entry name" value="PBP2_Bug27"/>
    <property type="match status" value="1"/>
</dbReference>
<dbReference type="InterPro" id="IPR005064">
    <property type="entry name" value="BUG"/>
</dbReference>